<dbReference type="InterPro" id="IPR001708">
    <property type="entry name" value="YidC/ALB3/OXA1/COX18"/>
</dbReference>
<comment type="similarity">
    <text evidence="12">Belongs to the OXA1/ALB3/YidC family. Type 2 subfamily.</text>
</comment>
<evidence type="ECO:0000259" key="15">
    <source>
        <dbReference type="Pfam" id="PF02096"/>
    </source>
</evidence>
<organism evidence="16 17">
    <name type="scientific">Granulicatella seriolae</name>
    <dbReference type="NCBI Taxonomy" id="2967226"/>
    <lineage>
        <taxon>Bacteria</taxon>
        <taxon>Bacillati</taxon>
        <taxon>Bacillota</taxon>
        <taxon>Bacilli</taxon>
        <taxon>Lactobacillales</taxon>
        <taxon>Carnobacteriaceae</taxon>
        <taxon>Granulicatella</taxon>
    </lineage>
</organism>
<comment type="caution">
    <text evidence="16">The sequence shown here is derived from an EMBL/GenBank/DDBJ whole genome shotgun (WGS) entry which is preliminary data.</text>
</comment>
<dbReference type="InterPro" id="IPR028055">
    <property type="entry name" value="YidC/Oxa/ALB_C"/>
</dbReference>
<dbReference type="Proteomes" id="UP001059480">
    <property type="component" value="Unassembled WGS sequence"/>
</dbReference>
<keyword evidence="4 12" id="KW-0812">Transmembrane</keyword>
<evidence type="ECO:0000256" key="2">
    <source>
        <dbReference type="ARBA" id="ARBA00022448"/>
    </source>
</evidence>
<reference evidence="16" key="2">
    <citation type="journal article" date="2023" name="Curr. Microbiol.">
        <title>Granulicatella seriolae sp. nov., a Novel Facultative Anaerobe Isolated from Yellowtail Marine Fish.</title>
        <authorList>
            <person name="Lee M."/>
            <person name="Choi Y.J."/>
            <person name="Farooq A."/>
            <person name="Jeong J.B."/>
            <person name="Jung M.Y."/>
        </authorList>
    </citation>
    <scope>NUCLEOTIDE SEQUENCE</scope>
    <source>
        <strain evidence="16">S8</strain>
    </source>
</reference>
<evidence type="ECO:0000256" key="10">
    <source>
        <dbReference type="ARBA" id="ARBA00023186"/>
    </source>
</evidence>
<keyword evidence="2 12" id="KW-0813">Transport</keyword>
<evidence type="ECO:0000256" key="7">
    <source>
        <dbReference type="ARBA" id="ARBA00022989"/>
    </source>
</evidence>
<feature type="compositionally biased region" description="Basic and acidic residues" evidence="13">
    <location>
        <begin position="256"/>
        <end position="267"/>
    </location>
</feature>
<keyword evidence="10 12" id="KW-0143">Chaperone</keyword>
<dbReference type="RefSeq" id="WP_256945872.1">
    <property type="nucleotide sequence ID" value="NZ_JANHNZ010000013.1"/>
</dbReference>
<comment type="caution">
    <text evidence="12">Lacks conserved residue(s) required for the propagation of feature annotation.</text>
</comment>
<proteinExistence type="inferred from homology"/>
<reference evidence="16" key="3">
    <citation type="journal article" date="2023" name="Microbiol. Resour. Announc.">
        <title>Draft Genome Sequence of Granulicatella sp. Strain S8, Isolated from a Marine Fish, Seriola quinqueradiata.</title>
        <authorList>
            <person name="Lee M."/>
            <person name="Farooq A."/>
            <person name="Jeong J.B."/>
            <person name="Jung M.Y."/>
        </authorList>
    </citation>
    <scope>NUCLEOTIDE SEQUENCE</scope>
    <source>
        <strain evidence="16">S8</strain>
    </source>
</reference>
<keyword evidence="5 12" id="KW-0732">Signal</keyword>
<dbReference type="HAMAP" id="MF_01811">
    <property type="entry name" value="YidC_type2"/>
    <property type="match status" value="1"/>
</dbReference>
<feature type="signal peptide" evidence="14">
    <location>
        <begin position="1"/>
        <end position="31"/>
    </location>
</feature>
<evidence type="ECO:0000256" key="11">
    <source>
        <dbReference type="ARBA" id="ARBA00023288"/>
    </source>
</evidence>
<evidence type="ECO:0000313" key="16">
    <source>
        <dbReference type="EMBL" id="MCQ9210763.1"/>
    </source>
</evidence>
<dbReference type="InterPro" id="IPR047196">
    <property type="entry name" value="YidC_ALB_C"/>
</dbReference>
<evidence type="ECO:0000256" key="13">
    <source>
        <dbReference type="SAM" id="MobiDB-lite"/>
    </source>
</evidence>
<evidence type="ECO:0000256" key="9">
    <source>
        <dbReference type="ARBA" id="ARBA00023139"/>
    </source>
</evidence>
<evidence type="ECO:0000256" key="1">
    <source>
        <dbReference type="ARBA" id="ARBA00004651"/>
    </source>
</evidence>
<sequence>MKNKKRTKLTLLIASLSLFLAACSTSPITEASTGFWDKGIIYNFSQFIVWLSEIFGSSYGMGIIIFTIITRIVMLPLMYFQYKTTRATAILQPKIKQLREQYSSRDRETQARLQEEINALYQREGVNQYAGCLPLLVQMPVMIALYQAISRTEVLKTGTFLWLHLGSPDPYFVLPFLAAVFTFLTSWLTMKMQDTGGAGKLMLYFMPAMIFFISLSLPSALALYWVVGNIFSAAQTLLMNNPFKFQAEQEALAEAERQRKRALEKARQPRKKRNKR</sequence>
<evidence type="ECO:0000313" key="17">
    <source>
        <dbReference type="Proteomes" id="UP001059480"/>
    </source>
</evidence>
<dbReference type="PRINTS" id="PR00701">
    <property type="entry name" value="60KDINNERMP"/>
</dbReference>
<keyword evidence="11 12" id="KW-0449">Lipoprotein</keyword>
<dbReference type="NCBIfam" id="TIGR03592">
    <property type="entry name" value="yidC_oxa1_cterm"/>
    <property type="match status" value="1"/>
</dbReference>
<feature type="transmembrane region" description="Helical" evidence="12">
    <location>
        <begin position="59"/>
        <end position="80"/>
    </location>
</feature>
<evidence type="ECO:0000256" key="4">
    <source>
        <dbReference type="ARBA" id="ARBA00022692"/>
    </source>
</evidence>
<feature type="domain" description="Membrane insertase YidC/Oxa/ALB C-terminal" evidence="15">
    <location>
        <begin position="59"/>
        <end position="241"/>
    </location>
</feature>
<evidence type="ECO:0000256" key="3">
    <source>
        <dbReference type="ARBA" id="ARBA00022475"/>
    </source>
</evidence>
<feature type="region of interest" description="Disordered" evidence="13">
    <location>
        <begin position="256"/>
        <end position="276"/>
    </location>
</feature>
<dbReference type="Pfam" id="PF02096">
    <property type="entry name" value="60KD_IMP"/>
    <property type="match status" value="1"/>
</dbReference>
<dbReference type="PANTHER" id="PTHR12428:SF65">
    <property type="entry name" value="CYTOCHROME C OXIDASE ASSEMBLY PROTEIN COX18, MITOCHONDRIAL"/>
    <property type="match status" value="1"/>
</dbReference>
<dbReference type="PANTHER" id="PTHR12428">
    <property type="entry name" value="OXA1"/>
    <property type="match status" value="1"/>
</dbReference>
<reference evidence="16" key="1">
    <citation type="submission" date="2022-07" db="EMBL/GenBank/DDBJ databases">
        <authorList>
            <person name="Jung M.-Y."/>
            <person name="Lee M."/>
        </authorList>
    </citation>
    <scope>NUCLEOTIDE SEQUENCE</scope>
    <source>
        <strain evidence="16">S8</strain>
    </source>
</reference>
<feature type="transmembrane region" description="Helical" evidence="12">
    <location>
        <begin position="170"/>
        <end position="189"/>
    </location>
</feature>
<evidence type="ECO:0000256" key="12">
    <source>
        <dbReference type="HAMAP-Rule" id="MF_01811"/>
    </source>
</evidence>
<keyword evidence="17" id="KW-1185">Reference proteome</keyword>
<evidence type="ECO:0000256" key="14">
    <source>
        <dbReference type="SAM" id="SignalP"/>
    </source>
</evidence>
<gene>
    <name evidence="12 16" type="primary">yidC</name>
    <name evidence="16" type="ORF">NPA36_09415</name>
</gene>
<dbReference type="PROSITE" id="PS51257">
    <property type="entry name" value="PROKAR_LIPOPROTEIN"/>
    <property type="match status" value="1"/>
</dbReference>
<feature type="chain" id="PRO_5046624745" description="Membrane protein insertase YidC" evidence="14">
    <location>
        <begin position="32"/>
        <end position="276"/>
    </location>
</feature>
<evidence type="ECO:0000256" key="5">
    <source>
        <dbReference type="ARBA" id="ARBA00022729"/>
    </source>
</evidence>
<dbReference type="CDD" id="cd20070">
    <property type="entry name" value="5TM_YidC_Alb3"/>
    <property type="match status" value="1"/>
</dbReference>
<comment type="function">
    <text evidence="12">Required for the insertion and/or proper folding and/or complex formation of integral membrane proteins into the membrane. Involved in integration of membrane proteins that insert both dependently and independently of the Sec translocase complex, as well as at least some lipoproteins.</text>
</comment>
<keyword evidence="7 12" id="KW-1133">Transmembrane helix</keyword>
<keyword evidence="9" id="KW-0564">Palmitate</keyword>
<keyword evidence="3 12" id="KW-1003">Cell membrane</keyword>
<evidence type="ECO:0000256" key="8">
    <source>
        <dbReference type="ARBA" id="ARBA00023136"/>
    </source>
</evidence>
<dbReference type="EMBL" id="JANHNZ010000013">
    <property type="protein sequence ID" value="MCQ9210763.1"/>
    <property type="molecule type" value="Genomic_DNA"/>
</dbReference>
<protein>
    <recommendedName>
        <fullName evidence="12">Membrane protein insertase YidC</fullName>
    </recommendedName>
    <alternativeName>
        <fullName evidence="12">Foldase YidC</fullName>
    </alternativeName>
    <alternativeName>
        <fullName evidence="12">Membrane integrase YidC</fullName>
    </alternativeName>
    <alternativeName>
        <fullName evidence="12">Membrane protein YidC</fullName>
    </alternativeName>
</protein>
<name>A0ABT1WQD9_9LACT</name>
<dbReference type="InterPro" id="IPR023060">
    <property type="entry name" value="YidC/YidC1/YidC2_Firmicutes"/>
</dbReference>
<keyword evidence="8 12" id="KW-0472">Membrane</keyword>
<comment type="subcellular location">
    <subcellularLocation>
        <location evidence="1 12">Cell membrane</location>
        <topology evidence="1 12">Multi-pass membrane protein</topology>
    </subcellularLocation>
</comment>
<accession>A0ABT1WQD9</accession>
<keyword evidence="6 12" id="KW-0653">Protein transport</keyword>
<evidence type="ECO:0000256" key="6">
    <source>
        <dbReference type="ARBA" id="ARBA00022927"/>
    </source>
</evidence>
<feature type="transmembrane region" description="Helical" evidence="12">
    <location>
        <begin position="201"/>
        <end position="227"/>
    </location>
</feature>